<dbReference type="Proteomes" id="UP001255856">
    <property type="component" value="Unassembled WGS sequence"/>
</dbReference>
<proteinExistence type="predicted"/>
<feature type="signal peptide" evidence="1">
    <location>
        <begin position="1"/>
        <end position="21"/>
    </location>
</feature>
<organism evidence="2 3">
    <name type="scientific">Prototheca wickerhamii</name>
    <dbReference type="NCBI Taxonomy" id="3111"/>
    <lineage>
        <taxon>Eukaryota</taxon>
        <taxon>Viridiplantae</taxon>
        <taxon>Chlorophyta</taxon>
        <taxon>core chlorophytes</taxon>
        <taxon>Trebouxiophyceae</taxon>
        <taxon>Chlorellales</taxon>
        <taxon>Chlorellaceae</taxon>
        <taxon>Prototheca</taxon>
    </lineage>
</organism>
<comment type="caution">
    <text evidence="2">The sequence shown here is derived from an EMBL/GenBank/DDBJ whole genome shotgun (WGS) entry which is preliminary data.</text>
</comment>
<protein>
    <submittedName>
        <fullName evidence="2">Uncharacterized protein</fullName>
    </submittedName>
</protein>
<feature type="chain" id="PRO_5042215731" evidence="1">
    <location>
        <begin position="22"/>
        <end position="313"/>
    </location>
</feature>
<keyword evidence="3" id="KW-1185">Reference proteome</keyword>
<dbReference type="PROSITE" id="PS51257">
    <property type="entry name" value="PROKAR_LIPOPROTEIN"/>
    <property type="match status" value="1"/>
</dbReference>
<accession>A0AAD9IJC0</accession>
<name>A0AAD9IJC0_PROWI</name>
<evidence type="ECO:0000313" key="2">
    <source>
        <dbReference type="EMBL" id="KAK2078643.1"/>
    </source>
</evidence>
<dbReference type="EMBL" id="JASFZW010000004">
    <property type="protein sequence ID" value="KAK2078643.1"/>
    <property type="molecule type" value="Genomic_DNA"/>
</dbReference>
<sequence>MRVPRLILVTLVLGLACGTLADDDAIAAEFGTQIADIFQSLSGIQNQTSSLMASAGTDYTSTMNSWLSALNPQTQGVTANLDWSSIAKSFTSGDLVSKLTKLGAASVATKVLVESGWWKDISESLDQADGLFESLPVAGKVAELAGNLLNGTKDALKEVGEMVDALEEKYCTTDFAIEKEVVPTSCVGHNVTLSIGNGFCIFQADKTIRCRKPSVVLVKTAAECALKHHEAVIVKGKECKFQKSWGEGKQGYLFPHTGPVHYNLTKSVVEPGPVHDIAQGYGNLLNSLNARLSQLGSSFSDWGENAKTWFSKA</sequence>
<evidence type="ECO:0000313" key="3">
    <source>
        <dbReference type="Proteomes" id="UP001255856"/>
    </source>
</evidence>
<reference evidence="2" key="1">
    <citation type="submission" date="2021-01" db="EMBL/GenBank/DDBJ databases">
        <authorList>
            <person name="Eckstrom K.M.E."/>
        </authorList>
    </citation>
    <scope>NUCLEOTIDE SEQUENCE</scope>
    <source>
        <strain evidence="2">UVCC 0001</strain>
    </source>
</reference>
<evidence type="ECO:0000256" key="1">
    <source>
        <dbReference type="SAM" id="SignalP"/>
    </source>
</evidence>
<dbReference type="AlphaFoldDB" id="A0AAD9IJC0"/>
<gene>
    <name evidence="2" type="ORF">QBZ16_003483</name>
</gene>
<keyword evidence="1" id="KW-0732">Signal</keyword>